<dbReference type="Proteomes" id="UP000827889">
    <property type="component" value="Chromosome 9"/>
</dbReference>
<proteinExistence type="predicted"/>
<feature type="domain" description="Ubiquitin-like" evidence="1">
    <location>
        <begin position="81"/>
        <end position="153"/>
    </location>
</feature>
<dbReference type="GO" id="GO:0031593">
    <property type="term" value="F:polyubiquitin modification-dependent protein binding"/>
    <property type="evidence" value="ECO:0007669"/>
    <property type="project" value="TreeGrafter"/>
</dbReference>
<dbReference type="PROSITE" id="PS50053">
    <property type="entry name" value="UBIQUITIN_2"/>
    <property type="match status" value="2"/>
</dbReference>
<dbReference type="GO" id="GO:0005829">
    <property type="term" value="C:cytosol"/>
    <property type="evidence" value="ECO:0007669"/>
    <property type="project" value="TreeGrafter"/>
</dbReference>
<dbReference type="GO" id="GO:0043130">
    <property type="term" value="F:ubiquitin binding"/>
    <property type="evidence" value="ECO:0007669"/>
    <property type="project" value="TreeGrafter"/>
</dbReference>
<protein>
    <submittedName>
        <fullName evidence="3">Ubiquitin domain-containing protein 7SL RNA1-like</fullName>
    </submittedName>
</protein>
<dbReference type="KEGG" id="rarg:115742881"/>
<dbReference type="PANTHER" id="PTHR10621">
    <property type="entry name" value="UV EXCISION REPAIR PROTEIN RAD23"/>
    <property type="match status" value="1"/>
</dbReference>
<evidence type="ECO:0000313" key="2">
    <source>
        <dbReference type="Proteomes" id="UP000827889"/>
    </source>
</evidence>
<dbReference type="OrthoDB" id="419317at2759"/>
<dbReference type="Gene3D" id="3.10.20.90">
    <property type="entry name" value="Phosphatidylinositol 3-kinase Catalytic Subunit, Chain A, domain 1"/>
    <property type="match status" value="2"/>
</dbReference>
<dbReference type="GO" id="GO:0005654">
    <property type="term" value="C:nucleoplasm"/>
    <property type="evidence" value="ECO:0007669"/>
    <property type="project" value="TreeGrafter"/>
</dbReference>
<reference evidence="3" key="1">
    <citation type="submission" date="2025-08" db="UniProtKB">
        <authorList>
            <consortium name="RefSeq"/>
        </authorList>
    </citation>
    <scope>IDENTIFICATION</scope>
    <source>
        <tissue evidence="3">Leaf</tissue>
    </source>
</reference>
<evidence type="ECO:0000313" key="3">
    <source>
        <dbReference type="RefSeq" id="XP_030533263.1"/>
    </source>
</evidence>
<sequence length="238" mass="27183">MEVFVEPQEGSPFCIRIGCSDTVLEIKAKIEKHRGIPVYRQTLVFDNETLDDELDVEGCNILDGSRVWLIVAPEPPQSAKIELCVGTLPSVMRLPIEVQVNDPVKRLREVVRSLEDVSLERVKLYADGTELEDGRRICDYELQDNSSVDVRIKPPKFMVMVLPWKADLKVAVEVKQLDKVKVLRKELEKLQPSLELDLPSEGYFFIHNQSGMDEDKSFQWHGVEMGDTIEVFRGTISR</sequence>
<dbReference type="GeneID" id="115742881"/>
<dbReference type="SMART" id="SM00213">
    <property type="entry name" value="UBQ"/>
    <property type="match status" value="2"/>
</dbReference>
<name>A0A8B8PGL9_9MYRT</name>
<dbReference type="InterPro" id="IPR000626">
    <property type="entry name" value="Ubiquitin-like_dom"/>
</dbReference>
<dbReference type="CDD" id="cd17039">
    <property type="entry name" value="Ubl_ubiquitin_like"/>
    <property type="match status" value="1"/>
</dbReference>
<keyword evidence="2" id="KW-1185">Reference proteome</keyword>
<dbReference type="InterPro" id="IPR022617">
    <property type="entry name" value="Rad60/SUMO-like_dom"/>
</dbReference>
<dbReference type="GO" id="GO:0070628">
    <property type="term" value="F:proteasome binding"/>
    <property type="evidence" value="ECO:0007669"/>
    <property type="project" value="TreeGrafter"/>
</dbReference>
<dbReference type="PANTHER" id="PTHR10621:SF38">
    <property type="entry name" value="UBIQUITIN DOMAIN-CONTAINING PROTEIN 7SL RNA1-RELATED"/>
    <property type="match status" value="1"/>
</dbReference>
<dbReference type="InterPro" id="IPR029071">
    <property type="entry name" value="Ubiquitin-like_domsf"/>
</dbReference>
<dbReference type="SUPFAM" id="SSF54236">
    <property type="entry name" value="Ubiquitin-like"/>
    <property type="match status" value="2"/>
</dbReference>
<dbReference type="RefSeq" id="XP_030533263.1">
    <property type="nucleotide sequence ID" value="XM_030677403.2"/>
</dbReference>
<dbReference type="GO" id="GO:0043161">
    <property type="term" value="P:proteasome-mediated ubiquitin-dependent protein catabolic process"/>
    <property type="evidence" value="ECO:0007669"/>
    <property type="project" value="TreeGrafter"/>
</dbReference>
<feature type="domain" description="Ubiquitin-like" evidence="1">
    <location>
        <begin position="1"/>
        <end position="71"/>
    </location>
</feature>
<accession>A0A8B8PGL9</accession>
<dbReference type="AlphaFoldDB" id="A0A8B8PGL9"/>
<gene>
    <name evidence="3" type="primary">LOC115742881</name>
</gene>
<organism evidence="2 3">
    <name type="scientific">Rhodamnia argentea</name>
    <dbReference type="NCBI Taxonomy" id="178133"/>
    <lineage>
        <taxon>Eukaryota</taxon>
        <taxon>Viridiplantae</taxon>
        <taxon>Streptophyta</taxon>
        <taxon>Embryophyta</taxon>
        <taxon>Tracheophyta</taxon>
        <taxon>Spermatophyta</taxon>
        <taxon>Magnoliopsida</taxon>
        <taxon>eudicotyledons</taxon>
        <taxon>Gunneridae</taxon>
        <taxon>Pentapetalae</taxon>
        <taxon>rosids</taxon>
        <taxon>malvids</taxon>
        <taxon>Myrtales</taxon>
        <taxon>Myrtaceae</taxon>
        <taxon>Myrtoideae</taxon>
        <taxon>Myrteae</taxon>
        <taxon>Australasian group</taxon>
        <taxon>Rhodamnia</taxon>
    </lineage>
</organism>
<dbReference type="Pfam" id="PF00240">
    <property type="entry name" value="ubiquitin"/>
    <property type="match status" value="1"/>
</dbReference>
<dbReference type="Pfam" id="PF11976">
    <property type="entry name" value="Rad60-SLD"/>
    <property type="match status" value="1"/>
</dbReference>
<evidence type="ECO:0000259" key="1">
    <source>
        <dbReference type="PROSITE" id="PS50053"/>
    </source>
</evidence>